<feature type="domain" description="ABC3 transporter permease C-terminal" evidence="9">
    <location>
        <begin position="247"/>
        <end position="364"/>
    </location>
</feature>
<comment type="caution">
    <text evidence="10">The sequence shown here is derived from an EMBL/GenBank/DDBJ whole genome shotgun (WGS) entry which is preliminary data.</text>
</comment>
<dbReference type="PANTHER" id="PTHR30489">
    <property type="entry name" value="LIPOPROTEIN-RELEASING SYSTEM TRANSMEMBRANE PROTEIN LOLE"/>
    <property type="match status" value="1"/>
</dbReference>
<feature type="signal peptide" evidence="8">
    <location>
        <begin position="1"/>
        <end position="34"/>
    </location>
</feature>
<keyword evidence="4 7" id="KW-0812">Transmembrane</keyword>
<keyword evidence="8" id="KW-0732">Signal</keyword>
<evidence type="ECO:0000256" key="4">
    <source>
        <dbReference type="ARBA" id="ARBA00022692"/>
    </source>
</evidence>
<evidence type="ECO:0000256" key="1">
    <source>
        <dbReference type="ARBA" id="ARBA00004651"/>
    </source>
</evidence>
<feature type="transmembrane region" description="Helical" evidence="7">
    <location>
        <begin position="386"/>
        <end position="408"/>
    </location>
</feature>
<sequence length="787" mass="80701">MLIPATLRERWSGFAGAFVALCLGSAITSMSALAYASADPQVPARLAGAPVLVRAPVAVRADGDFTPDRPWSPETVISLAGRLAAVPGVAAAVPDHVFYAQPVIGGRPIGDGRGHAWSAAALAPYPLTSGRAPERDGEVVLDRALGAGPGTRVTLLTSAGPAPYTVTGTVDEAGPYLSDAAAARLAGGVRTIGLVTETGADPAAVERAAREVTGDRGEVLSGEARAALEPLDDARIRWIGAQVLTAMVILAGFVSIFVVASTFAFGVARRRRELGLLRAVGATPRQIRRMMYGEALAVGAIAALTGVSLGAALAPVLGDLLVEVGFQPATFAVRMRAWPPAAAFAGGLVVAGLGVWSASRRAAGVRPLEALRDAEVDERPMPRGRWISGAVCTLGGLAAAVAGLTTGAAEMVPYVIYIAMALIVGLTLLAPALIPPVIRMVTWPLIRLRGATGLLVRENSLAAVRRTASTAAPVLATVGFAVLVTGMVQTTAAAYGTGRTATLQAGAVVLPSGTPGLSDAVGGVSALPTAVYGETVTVPAAGVTPEVLARSGTPKMISGSLGDLRGETMVVREWLAEETGWRPGDVADITFEDGRTVALRVVGVMAEAPFSMLLPRQLVRAHDPSALADEAYLPYPVPMAGELGARVVDLATYAVEADAEEDRLVWIFTLLLVATSAGYTAVAIANTLMMATASRTRDLTALRLAGATNRQVLGVMAAESALVVAIGTALGTMVALPALLRMRAGLATSIGAPVPLVVPWPVILALVVACLLLAAVTSMLTVRTRPE</sequence>
<dbReference type="InterPro" id="IPR051447">
    <property type="entry name" value="Lipoprotein-release_system"/>
</dbReference>
<evidence type="ECO:0000313" key="10">
    <source>
        <dbReference type="EMBL" id="MFB9676354.1"/>
    </source>
</evidence>
<feature type="transmembrane region" description="Helical" evidence="7">
    <location>
        <begin position="295"/>
        <end position="317"/>
    </location>
</feature>
<organism evidence="10 11">
    <name type="scientific">Streptosporangium vulgare</name>
    <dbReference type="NCBI Taxonomy" id="46190"/>
    <lineage>
        <taxon>Bacteria</taxon>
        <taxon>Bacillati</taxon>
        <taxon>Actinomycetota</taxon>
        <taxon>Actinomycetes</taxon>
        <taxon>Streptosporangiales</taxon>
        <taxon>Streptosporangiaceae</taxon>
        <taxon>Streptosporangium</taxon>
    </lineage>
</organism>
<evidence type="ECO:0000256" key="3">
    <source>
        <dbReference type="ARBA" id="ARBA00022475"/>
    </source>
</evidence>
<dbReference type="EMBL" id="JBHMBS010000005">
    <property type="protein sequence ID" value="MFB9676354.1"/>
    <property type="molecule type" value="Genomic_DNA"/>
</dbReference>
<feature type="chain" id="PRO_5046830188" evidence="8">
    <location>
        <begin position="35"/>
        <end position="787"/>
    </location>
</feature>
<feature type="transmembrane region" description="Helical" evidence="7">
    <location>
        <begin position="243"/>
        <end position="268"/>
    </location>
</feature>
<keyword evidence="5 7" id="KW-1133">Transmembrane helix</keyword>
<evidence type="ECO:0000256" key="7">
    <source>
        <dbReference type="SAM" id="Phobius"/>
    </source>
</evidence>
<feature type="transmembrane region" description="Helical" evidence="7">
    <location>
        <begin position="474"/>
        <end position="495"/>
    </location>
</feature>
<evidence type="ECO:0000256" key="2">
    <source>
        <dbReference type="ARBA" id="ARBA00005236"/>
    </source>
</evidence>
<feature type="transmembrane region" description="Helical" evidence="7">
    <location>
        <begin position="664"/>
        <end position="691"/>
    </location>
</feature>
<comment type="similarity">
    <text evidence="2">Belongs to the ABC-4 integral membrane protein family. LolC/E subfamily.</text>
</comment>
<evidence type="ECO:0000259" key="9">
    <source>
        <dbReference type="Pfam" id="PF02687"/>
    </source>
</evidence>
<dbReference type="Pfam" id="PF02687">
    <property type="entry name" value="FtsX"/>
    <property type="match status" value="2"/>
</dbReference>
<gene>
    <name evidence="10" type="ORF">ACFFRH_12735</name>
</gene>
<dbReference type="RefSeq" id="WP_386156361.1">
    <property type="nucleotide sequence ID" value="NZ_JBHMBS010000005.1"/>
</dbReference>
<feature type="domain" description="ABC3 transporter permease C-terminal" evidence="9">
    <location>
        <begin position="679"/>
        <end position="783"/>
    </location>
</feature>
<keyword evidence="11" id="KW-1185">Reference proteome</keyword>
<dbReference type="Proteomes" id="UP001589610">
    <property type="component" value="Unassembled WGS sequence"/>
</dbReference>
<comment type="subcellular location">
    <subcellularLocation>
        <location evidence="1">Cell membrane</location>
        <topology evidence="1">Multi-pass membrane protein</topology>
    </subcellularLocation>
</comment>
<evidence type="ECO:0000256" key="6">
    <source>
        <dbReference type="ARBA" id="ARBA00023136"/>
    </source>
</evidence>
<evidence type="ECO:0000313" key="11">
    <source>
        <dbReference type="Proteomes" id="UP001589610"/>
    </source>
</evidence>
<protein>
    <submittedName>
        <fullName evidence="10">FtsX-like permease family protein</fullName>
    </submittedName>
</protein>
<name>A0ABV5TB83_9ACTN</name>
<evidence type="ECO:0000256" key="5">
    <source>
        <dbReference type="ARBA" id="ARBA00022989"/>
    </source>
</evidence>
<evidence type="ECO:0000256" key="8">
    <source>
        <dbReference type="SAM" id="SignalP"/>
    </source>
</evidence>
<dbReference type="PANTHER" id="PTHR30489:SF0">
    <property type="entry name" value="LIPOPROTEIN-RELEASING SYSTEM TRANSMEMBRANE PROTEIN LOLE"/>
    <property type="match status" value="1"/>
</dbReference>
<dbReference type="InterPro" id="IPR003838">
    <property type="entry name" value="ABC3_permease_C"/>
</dbReference>
<feature type="transmembrane region" description="Helical" evidence="7">
    <location>
        <begin position="337"/>
        <end position="356"/>
    </location>
</feature>
<feature type="transmembrane region" description="Helical" evidence="7">
    <location>
        <begin position="760"/>
        <end position="782"/>
    </location>
</feature>
<feature type="transmembrane region" description="Helical" evidence="7">
    <location>
        <begin position="414"/>
        <end position="438"/>
    </location>
</feature>
<proteinExistence type="inferred from homology"/>
<keyword evidence="3" id="KW-1003">Cell membrane</keyword>
<keyword evidence="6 7" id="KW-0472">Membrane</keyword>
<accession>A0ABV5TB83</accession>
<feature type="transmembrane region" description="Helical" evidence="7">
    <location>
        <begin position="712"/>
        <end position="740"/>
    </location>
</feature>
<reference evidence="10 11" key="1">
    <citation type="submission" date="2024-09" db="EMBL/GenBank/DDBJ databases">
        <authorList>
            <person name="Sun Q."/>
            <person name="Mori K."/>
        </authorList>
    </citation>
    <scope>NUCLEOTIDE SEQUENCE [LARGE SCALE GENOMIC DNA]</scope>
    <source>
        <strain evidence="10 11">JCM 3028</strain>
    </source>
</reference>